<gene>
    <name evidence="2" type="ORF">MPH_05140</name>
</gene>
<sequence length="618" mass="68425">MIEFDSLAVLTSFEAHLASRDHGSPCLFQDMLGTTLDMKEILVHISAPTSHQDDERYRRLAEAYDDFEPAASTHYIAGACKVANVNGRTPRHVSPGIPATVRAIGRQPAHRGVIEEEPSAHPTIETPRVKETPVTIGFVEPAQIVPDSLKSTVKGRKLELYAQAPDFGSFTSTPASRMPIEQLLEEDRRFTQQQRSSVKRNASGRSKSFTPGKAPHPLFIEDTQETLAALEDHADSSSFGSWPSSSAESPTILRSSKRSCLLDESPDTEIIQASYHAKAPASDAPIFSSAWAPLPRMPPTGSMSSEMPDDYHLGNVLSASLRTSEQSEPGSANGSALNRNPGATPRFRGLQNIVSKKQHPSLAQARPDGITRVISQPSASVQDALVPVQFEASVNNQGRVLRASTQKSFEIVQKDKQSSRLSTTVSKNITQSQRLDFSSLPLHLLPKQPSAEKRLEFNGVTSMLERYVKKTPITHYYKPAAVTRTVGDEERGCWIFDTSNWEPICQHEFWTRMQYLLERGYLGDIWLQRNVPENLHCDGTDGGEANGLGVVWVFCWGQVVPYLWIMLLVESKRQIQKSKACWAVGPIEELEVVVRMPQTGHTRSKQSFHDTSLHQIGA</sequence>
<protein>
    <submittedName>
        <fullName evidence="2">Uncharacterized protein</fullName>
    </submittedName>
</protein>
<dbReference type="HOGENOM" id="CLU_451404_0_0_1"/>
<reference evidence="2 3" key="1">
    <citation type="journal article" date="2012" name="BMC Genomics">
        <title>Tools to kill: Genome of one of the most destructive plant pathogenic fungi Macrophomina phaseolina.</title>
        <authorList>
            <person name="Islam M.S."/>
            <person name="Haque M.S."/>
            <person name="Islam M.M."/>
            <person name="Emdad E.M."/>
            <person name="Halim A."/>
            <person name="Hossen Q.M.M."/>
            <person name="Hossain M.Z."/>
            <person name="Ahmed B."/>
            <person name="Rahim S."/>
            <person name="Rahman M.S."/>
            <person name="Alam M.M."/>
            <person name="Hou S."/>
            <person name="Wan X."/>
            <person name="Saito J.A."/>
            <person name="Alam M."/>
        </authorList>
    </citation>
    <scope>NUCLEOTIDE SEQUENCE [LARGE SCALE GENOMIC DNA]</scope>
    <source>
        <strain evidence="2 3">MS6</strain>
    </source>
</reference>
<comment type="caution">
    <text evidence="2">The sequence shown here is derived from an EMBL/GenBank/DDBJ whole genome shotgun (WGS) entry which is preliminary data.</text>
</comment>
<dbReference type="EMBL" id="AHHD01000229">
    <property type="protein sequence ID" value="EKG17691.1"/>
    <property type="molecule type" value="Genomic_DNA"/>
</dbReference>
<feature type="region of interest" description="Disordered" evidence="1">
    <location>
        <begin position="321"/>
        <end position="347"/>
    </location>
</feature>
<evidence type="ECO:0000256" key="1">
    <source>
        <dbReference type="SAM" id="MobiDB-lite"/>
    </source>
</evidence>
<accession>K2R5N8</accession>
<dbReference type="STRING" id="1126212.K2R5N8"/>
<evidence type="ECO:0000313" key="3">
    <source>
        <dbReference type="Proteomes" id="UP000007129"/>
    </source>
</evidence>
<dbReference type="AlphaFoldDB" id="K2R5N8"/>
<dbReference type="eggNOG" id="ENOG502S7U4">
    <property type="taxonomic scope" value="Eukaryota"/>
</dbReference>
<organism evidence="2 3">
    <name type="scientific">Macrophomina phaseolina (strain MS6)</name>
    <name type="common">Charcoal rot fungus</name>
    <dbReference type="NCBI Taxonomy" id="1126212"/>
    <lineage>
        <taxon>Eukaryota</taxon>
        <taxon>Fungi</taxon>
        <taxon>Dikarya</taxon>
        <taxon>Ascomycota</taxon>
        <taxon>Pezizomycotina</taxon>
        <taxon>Dothideomycetes</taxon>
        <taxon>Dothideomycetes incertae sedis</taxon>
        <taxon>Botryosphaeriales</taxon>
        <taxon>Botryosphaeriaceae</taxon>
        <taxon>Macrophomina</taxon>
    </lineage>
</organism>
<feature type="compositionally biased region" description="Polar residues" evidence="1">
    <location>
        <begin position="321"/>
        <end position="338"/>
    </location>
</feature>
<feature type="compositionally biased region" description="Polar residues" evidence="1">
    <location>
        <begin position="191"/>
        <end position="209"/>
    </location>
</feature>
<dbReference type="Proteomes" id="UP000007129">
    <property type="component" value="Unassembled WGS sequence"/>
</dbReference>
<dbReference type="OrthoDB" id="5395975at2759"/>
<feature type="region of interest" description="Disordered" evidence="1">
    <location>
        <begin position="189"/>
        <end position="218"/>
    </location>
</feature>
<name>K2R5N8_MACPH</name>
<dbReference type="InParanoid" id="K2R5N8"/>
<proteinExistence type="predicted"/>
<dbReference type="VEuPathDB" id="FungiDB:MPH_05140"/>
<evidence type="ECO:0000313" key="2">
    <source>
        <dbReference type="EMBL" id="EKG17691.1"/>
    </source>
</evidence>